<feature type="chain" id="PRO_5021005887" evidence="1">
    <location>
        <begin position="23"/>
        <end position="345"/>
    </location>
</feature>
<dbReference type="AlphaFoldDB" id="A0A4U1CEQ6"/>
<sequence>MKNTVKILFTIIYLSLASCATAQKPPQISYKVDETAEKILVYQLSNGGWPKQLVDKSVVSYEKPIDADLLAKIKSTPAKHATIDNKATSREITALVKAFKNTSNPAYLKAAEKGIEYLLEAQYANGGWPQYYPDNSSYRAEITFNDDAMINVLNIMLNISNKTNDFEIVNPKLANKATAAVTKGVDCIVKSQVLQNGKPSIWAAQYDHLTLKPAKARAFEPASLSTAESAGIVKFLIKIENPSDEVKSAINNAIIWFDNSKIVGYKFDQFPDGKDRGLIADPNSIIWARFYEFETNKPIFGDRDNSIKYNVADISFERRKGYSWYGTWANSLIQKEYPKWQKANQ</sequence>
<evidence type="ECO:0000256" key="1">
    <source>
        <dbReference type="SAM" id="SignalP"/>
    </source>
</evidence>
<keyword evidence="1" id="KW-0732">Signal</keyword>
<comment type="caution">
    <text evidence="2">The sequence shown here is derived from an EMBL/GenBank/DDBJ whole genome shotgun (WGS) entry which is preliminary data.</text>
</comment>
<dbReference type="EC" id="4.2.2.2" evidence="2"/>
<dbReference type="NCBIfam" id="TIGR02474">
    <property type="entry name" value="pec_lyase"/>
    <property type="match status" value="1"/>
</dbReference>
<dbReference type="GO" id="GO:0030570">
    <property type="term" value="F:pectate lyase activity"/>
    <property type="evidence" value="ECO:0007669"/>
    <property type="project" value="UniProtKB-EC"/>
</dbReference>
<evidence type="ECO:0000313" key="2">
    <source>
        <dbReference type="EMBL" id="TKC02704.1"/>
    </source>
</evidence>
<proteinExistence type="predicted"/>
<accession>A0A4U1CEQ6</accession>
<dbReference type="Pfam" id="PF09492">
    <property type="entry name" value="Pec_lyase"/>
    <property type="match status" value="1"/>
</dbReference>
<feature type="signal peptide" evidence="1">
    <location>
        <begin position="1"/>
        <end position="22"/>
    </location>
</feature>
<keyword evidence="3" id="KW-1185">Reference proteome</keyword>
<dbReference type="OrthoDB" id="9804686at2"/>
<gene>
    <name evidence="2" type="primary">pelA</name>
    <name evidence="2" type="ORF">FA045_05350</name>
</gene>
<organism evidence="2 3">
    <name type="scientific">Pedobacter cryotolerans</name>
    <dbReference type="NCBI Taxonomy" id="2571270"/>
    <lineage>
        <taxon>Bacteria</taxon>
        <taxon>Pseudomonadati</taxon>
        <taxon>Bacteroidota</taxon>
        <taxon>Sphingobacteriia</taxon>
        <taxon>Sphingobacteriales</taxon>
        <taxon>Sphingobacteriaceae</taxon>
        <taxon>Pedobacter</taxon>
    </lineage>
</organism>
<dbReference type="Proteomes" id="UP000310477">
    <property type="component" value="Unassembled WGS sequence"/>
</dbReference>
<dbReference type="RefSeq" id="WP_136875232.1">
    <property type="nucleotide sequence ID" value="NZ_SWBO01000002.1"/>
</dbReference>
<keyword evidence="2" id="KW-0456">Lyase</keyword>
<dbReference type="PROSITE" id="PS51257">
    <property type="entry name" value="PROKAR_LIPOPROTEIN"/>
    <property type="match status" value="1"/>
</dbReference>
<dbReference type="Gene3D" id="1.50.10.20">
    <property type="match status" value="1"/>
</dbReference>
<dbReference type="InterPro" id="IPR012669">
    <property type="entry name" value="Pectate_lyase"/>
</dbReference>
<dbReference type="EMBL" id="SWBO01000002">
    <property type="protein sequence ID" value="TKC02704.1"/>
    <property type="molecule type" value="Genomic_DNA"/>
</dbReference>
<reference evidence="2 3" key="1">
    <citation type="submission" date="2019-04" db="EMBL/GenBank/DDBJ databases">
        <title>Pedobacter sp. AR-2-6 sp. nov., isolated from Arctic soil.</title>
        <authorList>
            <person name="Dahal R.H."/>
            <person name="Kim D.-U."/>
        </authorList>
    </citation>
    <scope>NUCLEOTIDE SEQUENCE [LARGE SCALE GENOMIC DNA]</scope>
    <source>
        <strain evidence="2 3">AR-2-6</strain>
    </source>
</reference>
<dbReference type="SUPFAM" id="SSF81853">
    <property type="entry name" value="Family 10 polysaccharide lyase"/>
    <property type="match status" value="1"/>
</dbReference>
<name>A0A4U1CEQ6_9SPHI</name>
<protein>
    <submittedName>
        <fullName evidence="2">Pectate lyase</fullName>
        <ecNumber evidence="2">4.2.2.2</ecNumber>
    </submittedName>
</protein>
<evidence type="ECO:0000313" key="3">
    <source>
        <dbReference type="Proteomes" id="UP000310477"/>
    </source>
</evidence>